<evidence type="ECO:0000256" key="6">
    <source>
        <dbReference type="ARBA" id="ARBA00038076"/>
    </source>
</evidence>
<evidence type="ECO:0000259" key="9">
    <source>
        <dbReference type="Pfam" id="PF02687"/>
    </source>
</evidence>
<dbReference type="InterPro" id="IPR050250">
    <property type="entry name" value="Macrolide_Exporter_MacB"/>
</dbReference>
<name>A0A1B3SLA2_9MOLU</name>
<reference evidence="10 11" key="1">
    <citation type="submission" date="2016-08" db="EMBL/GenBank/DDBJ databases">
        <title>Complete genome sequence of Spiroplasma helicoides TABS-2 (DSM 22551).</title>
        <authorList>
            <person name="Shen W.-Y."/>
            <person name="Lo W.-S."/>
            <person name="Lai Y.-C."/>
            <person name="Kuo C.-H."/>
        </authorList>
    </citation>
    <scope>NUCLEOTIDE SEQUENCE [LARGE SCALE GENOMIC DNA]</scope>
    <source>
        <strain evidence="10 11">TABS-2</strain>
    </source>
</reference>
<dbReference type="Pfam" id="PF02687">
    <property type="entry name" value="FtsX"/>
    <property type="match status" value="2"/>
</dbReference>
<evidence type="ECO:0000256" key="5">
    <source>
        <dbReference type="ARBA" id="ARBA00023136"/>
    </source>
</evidence>
<accession>A0A1B3SLA2</accession>
<sequence>MKNIFKSYLKLFAKSWVETLGSILFLAIFTMVVMGMLATPLQLSLKANSLKNQTNLWDNQMQYSYSYSDEFLGSTIYEGKEFAINYEGEKIQVVKNYDGTNNQGVSGWLTPKMKQIADDYSENWLNYNEKITGKKYSEAEKEQNHKKIRNNLMSSLAFNYKRNGLDVELKIKIDPESEGGSGSGSEIGGSESESGSESSNNGLNQARIYPIDSIRESNLSYDFKDGKLYEQEGGYAKFLTKEIFRQDLQGEISQNNALQDIQSFVANKVLEKVGNKEDKFRYSSFQSLNTVISQKDVIYNYLIQAYNPIQTSAIDDNLNNLIISKSIKSAPDEVSKDSTLVEAYVNDLFLAEHNIKLGDVFSVPIPIANSNYVNFRFKVMGIANKYSTIAPLGLSFLGSTKNYAQIFVDKSFFYEDVLYSNNFLTKNFKFKNNIAIYQDKMAKNSKYDLNSYFVSNSITNYNGLVRAGLSVFSDFSDHRQITQLTNLKIMTYIFAVIGGILLGLAFFFITFVLKKEINSTRKQLGVFKSLGYKTRELTGIFSIKTFLTMTLAISIGYVLSIPLQIKASTDVYPDLVIFKYDQIYSNPYFLVFLIIFVPLIFSGISYFVIYLYLNEGALQLMNDGAKKSKIKWLPYLVYFVFPPALIYTGLNLLILKSLKKSQKGFTYRMQETFVSFGRGKFILIMILVGLSSFLFTMQMRAMPVINGMINGAFNQYNDDLNHYYRYNKLSRLNYSNKITLNSSSDVPKINYIDTSESKTTNDFIKEYGSNYFNKYDQISNLMNKVVEYRDNVVKRPELNEFKKFLPIVFNTVSLFYPLSDEYLKNFENNLNSLMVSAAKALAAGDEPGIKDLFNTLDNWASNKDNLYHIKNDYENNKNNGIWLSDVAKYICVSTESSFDSCSDTSEYQKYLLDTYVDGNKNSNNEPPSDVKNFDSFMNNVLQSFIGELAIKDFTKSDQFIASNTVLFNKKTEILQHRVPYFINGNGDVNVEKSSIVATDFSNDYGDLQNVYKVSGLSKSDIVKLQDETNDYANVVITSRLAKILNCSVGNTFNISIGQDGLINQTVKVAVINSNDTFNQTIFIDYKYLFNKYGSNLPKDEMFFNQLYSKEESLEGSFNIKDIKNIKASTFKNKLEKSSILTSTGKDAKEWIGPILDLYFKNIDAIINEQTVQIPDNLKNLLKDFKTKHVVAADNKVNYFMNANVIGGSLTVIPLLKAAINAVMSEMTNSMLMYILIDILLLVILLIVIMNIIIKDSVNIITIMRSMGYNDVQTNWMVIGRYITGAILTFIVSYLLSIGAWMLIQFIVWDKFKMLINIPWIWYIPVVSFVVIAGIMFIGWLTAMKQIKKQPLTYLVN</sequence>
<evidence type="ECO:0000256" key="4">
    <source>
        <dbReference type="ARBA" id="ARBA00022989"/>
    </source>
</evidence>
<evidence type="ECO:0000256" key="1">
    <source>
        <dbReference type="ARBA" id="ARBA00004651"/>
    </source>
</evidence>
<feature type="transmembrane region" description="Helical" evidence="8">
    <location>
        <begin position="633"/>
        <end position="655"/>
    </location>
</feature>
<evidence type="ECO:0000313" key="11">
    <source>
        <dbReference type="Proteomes" id="UP000094378"/>
    </source>
</evidence>
<feature type="transmembrane region" description="Helical" evidence="8">
    <location>
        <begin position="537"/>
        <end position="559"/>
    </location>
</feature>
<evidence type="ECO:0000256" key="7">
    <source>
        <dbReference type="SAM" id="MobiDB-lite"/>
    </source>
</evidence>
<evidence type="ECO:0000256" key="3">
    <source>
        <dbReference type="ARBA" id="ARBA00022692"/>
    </source>
</evidence>
<dbReference type="PANTHER" id="PTHR30572">
    <property type="entry name" value="MEMBRANE COMPONENT OF TRANSPORTER-RELATED"/>
    <property type="match status" value="1"/>
</dbReference>
<comment type="subcellular location">
    <subcellularLocation>
        <location evidence="1">Cell membrane</location>
        <topology evidence="1">Multi-pass membrane protein</topology>
    </subcellularLocation>
</comment>
<dbReference type="PANTHER" id="PTHR30572:SF4">
    <property type="entry name" value="ABC TRANSPORTER PERMEASE YTRF"/>
    <property type="match status" value="1"/>
</dbReference>
<feature type="domain" description="ABC3 transporter permease C-terminal" evidence="9">
    <location>
        <begin position="496"/>
        <end position="607"/>
    </location>
</feature>
<dbReference type="GO" id="GO:0005886">
    <property type="term" value="C:plasma membrane"/>
    <property type="evidence" value="ECO:0007669"/>
    <property type="project" value="UniProtKB-SubCell"/>
</dbReference>
<dbReference type="RefSeq" id="WP_069116862.1">
    <property type="nucleotide sequence ID" value="NZ_CP017015.1"/>
</dbReference>
<keyword evidence="3 8" id="KW-0812">Transmembrane</keyword>
<feature type="transmembrane region" description="Helical" evidence="8">
    <location>
        <begin position="1198"/>
        <end position="1219"/>
    </location>
</feature>
<feature type="domain" description="ABC3 transporter permease C-terminal" evidence="9">
    <location>
        <begin position="1234"/>
        <end position="1350"/>
    </location>
</feature>
<dbReference type="PATRIC" id="fig|216938.3.peg.780"/>
<dbReference type="InterPro" id="IPR003838">
    <property type="entry name" value="ABC3_permease_C"/>
</dbReference>
<dbReference type="KEGG" id="shj:SHELI_v1c07670"/>
<feature type="transmembrane region" description="Helical" evidence="8">
    <location>
        <begin position="675"/>
        <end position="695"/>
    </location>
</feature>
<evidence type="ECO:0000256" key="8">
    <source>
        <dbReference type="SAM" id="Phobius"/>
    </source>
</evidence>
<feature type="region of interest" description="Disordered" evidence="7">
    <location>
        <begin position="173"/>
        <end position="203"/>
    </location>
</feature>
<protein>
    <submittedName>
        <fullName evidence="10">ABC transporter permease</fullName>
    </submittedName>
</protein>
<keyword evidence="2" id="KW-1003">Cell membrane</keyword>
<dbReference type="GO" id="GO:0022857">
    <property type="term" value="F:transmembrane transporter activity"/>
    <property type="evidence" value="ECO:0007669"/>
    <property type="project" value="TreeGrafter"/>
</dbReference>
<organism evidence="10 11">
    <name type="scientific">Spiroplasma helicoides</name>
    <dbReference type="NCBI Taxonomy" id="216938"/>
    <lineage>
        <taxon>Bacteria</taxon>
        <taxon>Bacillati</taxon>
        <taxon>Mycoplasmatota</taxon>
        <taxon>Mollicutes</taxon>
        <taxon>Entomoplasmatales</taxon>
        <taxon>Spiroplasmataceae</taxon>
        <taxon>Spiroplasma</taxon>
    </lineage>
</organism>
<feature type="transmembrane region" description="Helical" evidence="8">
    <location>
        <begin position="20"/>
        <end position="43"/>
    </location>
</feature>
<dbReference type="Proteomes" id="UP000094378">
    <property type="component" value="Chromosome"/>
</dbReference>
<feature type="transmembrane region" description="Helical" evidence="8">
    <location>
        <begin position="1274"/>
        <end position="1307"/>
    </location>
</feature>
<feature type="transmembrane region" description="Helical" evidence="8">
    <location>
        <begin position="1231"/>
        <end position="1253"/>
    </location>
</feature>
<keyword evidence="4 8" id="KW-1133">Transmembrane helix</keyword>
<feature type="transmembrane region" description="Helical" evidence="8">
    <location>
        <begin position="489"/>
        <end position="513"/>
    </location>
</feature>
<evidence type="ECO:0000256" key="2">
    <source>
        <dbReference type="ARBA" id="ARBA00022475"/>
    </source>
</evidence>
<feature type="transmembrane region" description="Helical" evidence="8">
    <location>
        <begin position="1319"/>
        <end position="1340"/>
    </location>
</feature>
<feature type="compositionally biased region" description="Low complexity" evidence="7">
    <location>
        <begin position="188"/>
        <end position="199"/>
    </location>
</feature>
<keyword evidence="11" id="KW-1185">Reference proteome</keyword>
<dbReference type="OrthoDB" id="391548at2"/>
<dbReference type="EMBL" id="CP017015">
    <property type="protein sequence ID" value="AOG60716.1"/>
    <property type="molecule type" value="Genomic_DNA"/>
</dbReference>
<gene>
    <name evidence="10" type="ORF">SHELI_v1c07670</name>
</gene>
<feature type="transmembrane region" description="Helical" evidence="8">
    <location>
        <begin position="588"/>
        <end position="613"/>
    </location>
</feature>
<comment type="similarity">
    <text evidence="6">Belongs to the ABC-4 integral membrane protein family.</text>
</comment>
<evidence type="ECO:0000313" key="10">
    <source>
        <dbReference type="EMBL" id="AOG60716.1"/>
    </source>
</evidence>
<dbReference type="STRING" id="216938.SHELI_v1c07670"/>
<proteinExistence type="inferred from homology"/>
<keyword evidence="5 8" id="KW-0472">Membrane</keyword>